<comment type="caution">
    <text evidence="2">The sequence shown here is derived from an EMBL/GenBank/DDBJ whole genome shotgun (WGS) entry which is preliminary data.</text>
</comment>
<organism evidence="2 3">
    <name type="scientific">Sandaracinobacter neustonicus</name>
    <dbReference type="NCBI Taxonomy" id="1715348"/>
    <lineage>
        <taxon>Bacteria</taxon>
        <taxon>Pseudomonadati</taxon>
        <taxon>Pseudomonadota</taxon>
        <taxon>Alphaproteobacteria</taxon>
        <taxon>Sphingomonadales</taxon>
        <taxon>Sphingosinicellaceae</taxon>
        <taxon>Sandaracinobacter</taxon>
    </lineage>
</organism>
<keyword evidence="3" id="KW-1185">Reference proteome</keyword>
<feature type="region of interest" description="Disordered" evidence="1">
    <location>
        <begin position="1"/>
        <end position="21"/>
    </location>
</feature>
<dbReference type="EMBL" id="VFSU01000022">
    <property type="protein sequence ID" value="TPE61574.1"/>
    <property type="molecule type" value="Genomic_DNA"/>
</dbReference>
<accession>A0A501XMR7</accession>
<gene>
    <name evidence="2" type="ORF">FJQ54_08270</name>
</gene>
<name>A0A501XMR7_9SPHN</name>
<sequence>MCDVPAETAPAAGLSRSRPLDSEAPREIGAWQIAPRPGQSVWLAHSHDPLAIAGALYRGPGELLLLSGEAELPAAASLHEMSAAFTCIDLNGPAPLEAIGLAGLEPLAPGDSLTTRLADIRVTISGTSDGLLLIAETPDADLLWNWLLERLAAA</sequence>
<dbReference type="Proteomes" id="UP000319897">
    <property type="component" value="Unassembled WGS sequence"/>
</dbReference>
<evidence type="ECO:0000256" key="1">
    <source>
        <dbReference type="SAM" id="MobiDB-lite"/>
    </source>
</evidence>
<reference evidence="2 3" key="1">
    <citation type="submission" date="2019-06" db="EMBL/GenBank/DDBJ databases">
        <authorList>
            <person name="Lee I."/>
            <person name="Jang G.I."/>
            <person name="Hwang C.Y."/>
        </authorList>
    </citation>
    <scope>NUCLEOTIDE SEQUENCE [LARGE SCALE GENOMIC DNA]</scope>
    <source>
        <strain evidence="2 3">PAMC 28131</strain>
    </source>
</reference>
<dbReference type="AlphaFoldDB" id="A0A501XMR7"/>
<dbReference type="OrthoDB" id="10004524at2"/>
<dbReference type="RefSeq" id="WP_140927946.1">
    <property type="nucleotide sequence ID" value="NZ_VFSU01000022.1"/>
</dbReference>
<evidence type="ECO:0008006" key="4">
    <source>
        <dbReference type="Google" id="ProtNLM"/>
    </source>
</evidence>
<evidence type="ECO:0000313" key="3">
    <source>
        <dbReference type="Proteomes" id="UP000319897"/>
    </source>
</evidence>
<evidence type="ECO:0000313" key="2">
    <source>
        <dbReference type="EMBL" id="TPE61574.1"/>
    </source>
</evidence>
<proteinExistence type="predicted"/>
<protein>
    <recommendedName>
        <fullName evidence="4">Sarcosine oxidase subunit gamma</fullName>
    </recommendedName>
</protein>